<keyword evidence="2" id="KW-1185">Reference proteome</keyword>
<proteinExistence type="predicted"/>
<sequence>MAIVASRAQIGLKKTGSTVHVPDDPRAKLMFYLNCMCNVLDLDDPNMSRLTNYGDYWCLSAEEEGKLLLLCLMLSPDVLSGKCIFLDEEGEMCGNSKNAFFELSAVQNRVVVTQDILIGNEQRHVKTIMFYKMSFISDNFIEPMVVLKPRLDALLGIQQGTSRAAITYNESPRVVDTSDYDR</sequence>
<gene>
    <name evidence="1" type="ORF">FSP39_025221</name>
</gene>
<evidence type="ECO:0000313" key="1">
    <source>
        <dbReference type="EMBL" id="KAK3088898.1"/>
    </source>
</evidence>
<name>A0AA88XW78_PINIB</name>
<dbReference type="Proteomes" id="UP001186944">
    <property type="component" value="Unassembled WGS sequence"/>
</dbReference>
<comment type="caution">
    <text evidence="1">The sequence shown here is derived from an EMBL/GenBank/DDBJ whole genome shotgun (WGS) entry which is preliminary data.</text>
</comment>
<evidence type="ECO:0000313" key="2">
    <source>
        <dbReference type="Proteomes" id="UP001186944"/>
    </source>
</evidence>
<dbReference type="EMBL" id="VSWD01000011">
    <property type="protein sequence ID" value="KAK3088898.1"/>
    <property type="molecule type" value="Genomic_DNA"/>
</dbReference>
<protein>
    <submittedName>
        <fullName evidence="1">Uncharacterized protein</fullName>
    </submittedName>
</protein>
<accession>A0AA88XW78</accession>
<organism evidence="1 2">
    <name type="scientific">Pinctada imbricata</name>
    <name type="common">Atlantic pearl-oyster</name>
    <name type="synonym">Pinctada martensii</name>
    <dbReference type="NCBI Taxonomy" id="66713"/>
    <lineage>
        <taxon>Eukaryota</taxon>
        <taxon>Metazoa</taxon>
        <taxon>Spiralia</taxon>
        <taxon>Lophotrochozoa</taxon>
        <taxon>Mollusca</taxon>
        <taxon>Bivalvia</taxon>
        <taxon>Autobranchia</taxon>
        <taxon>Pteriomorphia</taxon>
        <taxon>Pterioida</taxon>
        <taxon>Pterioidea</taxon>
        <taxon>Pteriidae</taxon>
        <taxon>Pinctada</taxon>
    </lineage>
</organism>
<reference evidence="1" key="1">
    <citation type="submission" date="2019-08" db="EMBL/GenBank/DDBJ databases">
        <title>The improved chromosome-level genome for the pearl oyster Pinctada fucata martensii using PacBio sequencing and Hi-C.</title>
        <authorList>
            <person name="Zheng Z."/>
        </authorList>
    </citation>
    <scope>NUCLEOTIDE SEQUENCE</scope>
    <source>
        <strain evidence="1">ZZ-2019</strain>
        <tissue evidence="1">Adductor muscle</tissue>
    </source>
</reference>
<dbReference type="AlphaFoldDB" id="A0AA88XW78"/>